<comment type="catalytic activity">
    <reaction evidence="1 5">
        <text>chorismate = isochorismate</text>
        <dbReference type="Rhea" id="RHEA:18985"/>
        <dbReference type="ChEBI" id="CHEBI:29748"/>
        <dbReference type="ChEBI" id="CHEBI:29780"/>
        <dbReference type="EC" id="5.4.4.2"/>
    </reaction>
</comment>
<evidence type="ECO:0000313" key="8">
    <source>
        <dbReference type="Proteomes" id="UP000078225"/>
    </source>
</evidence>
<keyword evidence="5" id="KW-0474">Menaquinone biosynthesis</keyword>
<dbReference type="PANTHER" id="PTHR47253:SF4">
    <property type="entry name" value="ISOCHORISMATE SYNTHASE 2, CHLOROPLASTIC"/>
    <property type="match status" value="1"/>
</dbReference>
<dbReference type="InterPro" id="IPR004561">
    <property type="entry name" value="IsoChor_synthase"/>
</dbReference>
<evidence type="ECO:0000313" key="7">
    <source>
        <dbReference type="EMBL" id="OAT79050.1"/>
    </source>
</evidence>
<dbReference type="InterPro" id="IPR005801">
    <property type="entry name" value="ADC_synthase"/>
</dbReference>
<dbReference type="EC" id="5.4.4.2" evidence="5"/>
<sequence length="428" mass="48206">MELTQAVKALQRALCEELPDTPGVRILSVHLSLADSQDPLCWLNSQTCWPQFYWQHRDGHEEYAVLYALRTFTSLAEGQSFLSRFPEYPELRLWGLNAFNPQQGQLFLPRLTWQRQGTQTRLILNLYSESSLREAAQEAESWLSGLCPATAIPALAARVCEQVHLPEKDQWTGLVTEATQAIGRKRFDKVVLARATDMQLSRPMSPAWLMHASRQHNSHCYHFYMAFDSHKAFLGSSPERLWHRAGRQLSTEALAGTVGRDADDSKADQQSQWLLKDKKNQHENWLVVEDICQRLQAVAGQIDVEPVQVIRLRKVQHLHRAITATLNHADDTACLMQLQPTAAVAGLPRKDALAFIHAHEPFNRGWYAGSAGYLSLASAGFCVALRSALVQYDKVRLYAGAGIVAQSDPAEEWQEIENKVAALRSLFS</sequence>
<dbReference type="NCBIfam" id="NF011588">
    <property type="entry name" value="PRK15012.1"/>
    <property type="match status" value="1"/>
</dbReference>
<comment type="similarity">
    <text evidence="2 5">Belongs to the isochorismate synthase family.</text>
</comment>
<evidence type="ECO:0000256" key="5">
    <source>
        <dbReference type="HAMAP-Rule" id="MF_01935"/>
    </source>
</evidence>
<dbReference type="UniPathway" id="UPA01057">
    <property type="reaction ID" value="UER00163"/>
</dbReference>
<dbReference type="Proteomes" id="UP000078225">
    <property type="component" value="Unassembled WGS sequence"/>
</dbReference>
<accession>A0A1B7L9V8</accession>
<feature type="binding site" evidence="5">
    <location>
        <position position="415"/>
    </location>
    <ligand>
        <name>Mg(2+)</name>
        <dbReference type="ChEBI" id="CHEBI:18420"/>
    </ligand>
</feature>
<feature type="domain" description="Chorismate-utilising enzyme C-terminal" evidence="6">
    <location>
        <begin position="168"/>
        <end position="419"/>
    </location>
</feature>
<dbReference type="OrthoDB" id="9806579at2"/>
<dbReference type="InterPro" id="IPR044250">
    <property type="entry name" value="MenF-like"/>
</dbReference>
<feature type="binding site" evidence="5">
    <location>
        <position position="283"/>
    </location>
    <ligand>
        <name>Mg(2+)</name>
        <dbReference type="ChEBI" id="CHEBI:18420"/>
    </ligand>
</feature>
<gene>
    <name evidence="5" type="primary">menF</name>
    <name evidence="7" type="ORF">A9B99_05000</name>
</gene>
<keyword evidence="8" id="KW-1185">Reference proteome</keyword>
<dbReference type="AlphaFoldDB" id="A0A1B7L9V8"/>
<keyword evidence="5" id="KW-0479">Metal-binding</keyword>
<dbReference type="EMBL" id="LYRP01000001">
    <property type="protein sequence ID" value="OAT79050.1"/>
    <property type="molecule type" value="Genomic_DNA"/>
</dbReference>
<comment type="function">
    <text evidence="5">Catalyzes the conversion of chorismate to isochorismate.</text>
</comment>
<dbReference type="STRING" id="1691903.A9B99_05000"/>
<dbReference type="GO" id="GO:0000287">
    <property type="term" value="F:magnesium ion binding"/>
    <property type="evidence" value="ECO:0007669"/>
    <property type="project" value="UniProtKB-UniRule"/>
</dbReference>
<keyword evidence="4 5" id="KW-0413">Isomerase</keyword>
<dbReference type="InterPro" id="IPR015890">
    <property type="entry name" value="Chorismate_C"/>
</dbReference>
<dbReference type="GO" id="GO:0009234">
    <property type="term" value="P:menaquinone biosynthetic process"/>
    <property type="evidence" value="ECO:0007669"/>
    <property type="project" value="UniProtKB-UniRule"/>
</dbReference>
<comment type="pathway">
    <text evidence="5">Quinol/quinone metabolism; 1,4-dihydroxy-2-naphthoate biosynthesis; 1,4-dihydroxy-2-naphthoate from chorismate: step 1/7.</text>
</comment>
<dbReference type="PANTHER" id="PTHR47253">
    <property type="match status" value="1"/>
</dbReference>
<keyword evidence="3 5" id="KW-0460">Magnesium</keyword>
<dbReference type="HAMAP" id="MF_01935">
    <property type="entry name" value="MenF"/>
    <property type="match status" value="1"/>
</dbReference>
<dbReference type="UniPathway" id="UPA00079"/>
<protein>
    <recommendedName>
        <fullName evidence="5">Isochorismate synthase MenF</fullName>
        <ecNumber evidence="5">5.4.4.2</ecNumber>
    </recommendedName>
    <alternativeName>
        <fullName evidence="5">Isochorismate mutase</fullName>
    </alternativeName>
</protein>
<evidence type="ECO:0000256" key="3">
    <source>
        <dbReference type="ARBA" id="ARBA00022842"/>
    </source>
</evidence>
<evidence type="ECO:0000256" key="1">
    <source>
        <dbReference type="ARBA" id="ARBA00000799"/>
    </source>
</evidence>
<comment type="cofactor">
    <cofactor evidence="5">
        <name>Mg(2+)</name>
        <dbReference type="ChEBI" id="CHEBI:18420"/>
    </cofactor>
</comment>
<evidence type="ECO:0000256" key="4">
    <source>
        <dbReference type="ARBA" id="ARBA00023235"/>
    </source>
</evidence>
<comment type="caution">
    <text evidence="7">The sequence shown here is derived from an EMBL/GenBank/DDBJ whole genome shotgun (WGS) entry which is preliminary data.</text>
</comment>
<comment type="pathway">
    <text evidence="5">Quinol/quinone metabolism; menaquinone biosynthesis.</text>
</comment>
<dbReference type="RefSeq" id="WP_064595164.1">
    <property type="nucleotide sequence ID" value="NZ_LYRP01000001.1"/>
</dbReference>
<name>A0A1B7L9V8_9ENTR</name>
<evidence type="ECO:0000259" key="6">
    <source>
        <dbReference type="Pfam" id="PF00425"/>
    </source>
</evidence>
<dbReference type="NCBIfam" id="TIGR00543">
    <property type="entry name" value="isochor_syn"/>
    <property type="match status" value="1"/>
</dbReference>
<feature type="active site" description="Proton donor" evidence="5">
    <location>
        <position position="239"/>
    </location>
</feature>
<dbReference type="GO" id="GO:0008909">
    <property type="term" value="F:isochorismate synthase activity"/>
    <property type="evidence" value="ECO:0007669"/>
    <property type="project" value="UniProtKB-UniRule"/>
</dbReference>
<dbReference type="InterPro" id="IPR034681">
    <property type="entry name" value="MenF"/>
</dbReference>
<reference evidence="8" key="1">
    <citation type="submission" date="2016-05" db="EMBL/GenBank/DDBJ databases">
        <authorList>
            <person name="Behera P."/>
            <person name="Vaishampayan P."/>
            <person name="Singh N."/>
            <person name="Raina V."/>
            <person name="Suar M."/>
            <person name="Pattnaik A."/>
            <person name="Rastogi G."/>
        </authorList>
    </citation>
    <scope>NUCLEOTIDE SEQUENCE [LARGE SCALE GENOMIC DNA]</scope>
    <source>
        <strain evidence="8">MP23</strain>
    </source>
</reference>
<dbReference type="SUPFAM" id="SSF56322">
    <property type="entry name" value="ADC synthase"/>
    <property type="match status" value="1"/>
</dbReference>
<evidence type="ECO:0000256" key="2">
    <source>
        <dbReference type="ARBA" id="ARBA00005297"/>
    </source>
</evidence>
<proteinExistence type="inferred from homology"/>
<dbReference type="Pfam" id="PF00425">
    <property type="entry name" value="Chorismate_bind"/>
    <property type="match status" value="1"/>
</dbReference>
<dbReference type="Gene3D" id="3.60.120.10">
    <property type="entry name" value="Anthranilate synthase"/>
    <property type="match status" value="1"/>
</dbReference>
<organism evidence="7 8">
    <name type="scientific">Mangrovibacter phragmitis</name>
    <dbReference type="NCBI Taxonomy" id="1691903"/>
    <lineage>
        <taxon>Bacteria</taxon>
        <taxon>Pseudomonadati</taxon>
        <taxon>Pseudomonadota</taxon>
        <taxon>Gammaproteobacteria</taxon>
        <taxon>Enterobacterales</taxon>
        <taxon>Enterobacteriaceae</taxon>
        <taxon>Mangrovibacter</taxon>
    </lineage>
</organism>
<feature type="active site" description="Proton acceptor" evidence="5">
    <location>
        <position position="189"/>
    </location>
</feature>